<dbReference type="GeneID" id="25325059"/>
<sequence length="612" mass="68107">MFVLEEPKSSKRPRRSPEPEDPEQEPISKRQKSESRAQSGYPPPRFWDTLSKIRLTRGALKEFERRNVHEKCRPHYIAIANIGCAKGRARQRLKRLAHSGGLDLSHLRGFANSSLSPDDTMSNSINSQNPRSSEQAGSSKITPYNRDFEQKLIDIGIYPNNKASKPENLHEVRTHLATARSSLSPSRFTDDDFLEFQELCELASSESTAMSKIIPIIAGQGDKGRRSMGGIPYNNLKSFDEDLSVPVLDMYDGAPPSAIRPRVRADLGKQIIPSTNTSRPAAPNFFLEGKSPQARSDVAKRQALYNGAVGARAMHSLQNYKAEEPTYDDKAYSFSSTFHNGLLKIYAIHPTQPAVPGRNPDYHMTQVRSIDLTDSPDHCREAAAVYRNSRVLAKKERDRFIKHANEVAQQLNPCSPSTTRTDSRTSRSTGYVRGSDTSEDELARDEVTPVKRLRPSVAPAIRYGSASGRDGRTASSTTPMATDRASLPSPSHIRSKTRRGGLPSAEGDVSQHSTSPIRHAPEESTMGSSSEIFRRFQCAQSLGQPRQTNPMVEVPSKRMRHEEEVGWRIKLMGKSIFVADSQWTTGEQDGQPVLYCARLNVFICRSMSGGRR</sequence>
<feature type="region of interest" description="Disordered" evidence="1">
    <location>
        <begin position="410"/>
        <end position="524"/>
    </location>
</feature>
<accession>A0A0D2C1L5</accession>
<keyword evidence="4" id="KW-1185">Reference proteome</keyword>
<dbReference type="Pfam" id="PF25545">
    <property type="entry name" value="DUF7924"/>
    <property type="match status" value="1"/>
</dbReference>
<dbReference type="STRING" id="348802.A0A0D2C1L5"/>
<evidence type="ECO:0000313" key="3">
    <source>
        <dbReference type="EMBL" id="KIW58651.1"/>
    </source>
</evidence>
<dbReference type="InterPro" id="IPR057684">
    <property type="entry name" value="DUF7924"/>
</dbReference>
<feature type="compositionally biased region" description="Polar residues" evidence="1">
    <location>
        <begin position="113"/>
        <end position="142"/>
    </location>
</feature>
<evidence type="ECO:0000256" key="1">
    <source>
        <dbReference type="SAM" id="MobiDB-lite"/>
    </source>
</evidence>
<evidence type="ECO:0000313" key="4">
    <source>
        <dbReference type="Proteomes" id="UP000054342"/>
    </source>
</evidence>
<dbReference type="AlphaFoldDB" id="A0A0D2C1L5"/>
<dbReference type="EMBL" id="KN847318">
    <property type="protein sequence ID" value="KIW58651.1"/>
    <property type="molecule type" value="Genomic_DNA"/>
</dbReference>
<feature type="region of interest" description="Disordered" evidence="1">
    <location>
        <begin position="1"/>
        <end position="45"/>
    </location>
</feature>
<gene>
    <name evidence="3" type="ORF">PV05_03151</name>
</gene>
<dbReference type="OrthoDB" id="5393196at2759"/>
<feature type="region of interest" description="Disordered" evidence="1">
    <location>
        <begin position="113"/>
        <end position="143"/>
    </location>
</feature>
<feature type="domain" description="DUF7924" evidence="2">
    <location>
        <begin position="276"/>
        <end position="377"/>
    </location>
</feature>
<feature type="compositionally biased region" description="Basic and acidic residues" evidence="1">
    <location>
        <begin position="26"/>
        <end position="35"/>
    </location>
</feature>
<organism evidence="3 4">
    <name type="scientific">Exophiala xenobiotica</name>
    <dbReference type="NCBI Taxonomy" id="348802"/>
    <lineage>
        <taxon>Eukaryota</taxon>
        <taxon>Fungi</taxon>
        <taxon>Dikarya</taxon>
        <taxon>Ascomycota</taxon>
        <taxon>Pezizomycotina</taxon>
        <taxon>Eurotiomycetes</taxon>
        <taxon>Chaetothyriomycetidae</taxon>
        <taxon>Chaetothyriales</taxon>
        <taxon>Herpotrichiellaceae</taxon>
        <taxon>Exophiala</taxon>
    </lineage>
</organism>
<proteinExistence type="predicted"/>
<name>A0A0D2C1L5_9EURO</name>
<dbReference type="Proteomes" id="UP000054342">
    <property type="component" value="Unassembled WGS sequence"/>
</dbReference>
<dbReference type="RefSeq" id="XP_013319235.1">
    <property type="nucleotide sequence ID" value="XM_013463781.1"/>
</dbReference>
<dbReference type="HOGENOM" id="CLU_023878_1_1_1"/>
<reference evidence="3 4" key="1">
    <citation type="submission" date="2015-01" db="EMBL/GenBank/DDBJ databases">
        <title>The Genome Sequence of Exophiala xenobiotica CBS118157.</title>
        <authorList>
            <consortium name="The Broad Institute Genomics Platform"/>
            <person name="Cuomo C."/>
            <person name="de Hoog S."/>
            <person name="Gorbushina A."/>
            <person name="Stielow B."/>
            <person name="Teixiera M."/>
            <person name="Abouelleil A."/>
            <person name="Chapman S.B."/>
            <person name="Priest M."/>
            <person name="Young S.K."/>
            <person name="Wortman J."/>
            <person name="Nusbaum C."/>
            <person name="Birren B."/>
        </authorList>
    </citation>
    <scope>NUCLEOTIDE SEQUENCE [LARGE SCALE GENOMIC DNA]</scope>
    <source>
        <strain evidence="3 4">CBS 118157</strain>
    </source>
</reference>
<protein>
    <recommendedName>
        <fullName evidence="2">DUF7924 domain-containing protein</fullName>
    </recommendedName>
</protein>
<evidence type="ECO:0000259" key="2">
    <source>
        <dbReference type="Pfam" id="PF25545"/>
    </source>
</evidence>